<evidence type="ECO:0000313" key="3">
    <source>
        <dbReference type="Proteomes" id="UP000010412"/>
    </source>
</evidence>
<dbReference type="EMBL" id="AMEX01000009">
    <property type="protein sequence ID" value="EKY20588.1"/>
    <property type="molecule type" value="Genomic_DNA"/>
</dbReference>
<keyword evidence="3" id="KW-1185">Reference proteome</keyword>
<dbReference type="RefSeq" id="WP_005383894.1">
    <property type="nucleotide sequence ID" value="NZ_KB291589.1"/>
</dbReference>
<evidence type="ECO:0000259" key="1">
    <source>
        <dbReference type="PROSITE" id="PS51154"/>
    </source>
</evidence>
<proteinExistence type="predicted"/>
<organism evidence="2 3">
    <name type="scientific">Veillonella atypica KON</name>
    <dbReference type="NCBI Taxonomy" id="1128111"/>
    <lineage>
        <taxon>Bacteria</taxon>
        <taxon>Bacillati</taxon>
        <taxon>Bacillota</taxon>
        <taxon>Negativicutes</taxon>
        <taxon>Veillonellales</taxon>
        <taxon>Veillonellaceae</taxon>
        <taxon>Veillonella</taxon>
    </lineage>
</organism>
<dbReference type="PROSITE" id="PS51154">
    <property type="entry name" value="MACRO"/>
    <property type="match status" value="1"/>
</dbReference>
<dbReference type="SUPFAM" id="SSF52949">
    <property type="entry name" value="Macro domain-like"/>
    <property type="match status" value="1"/>
</dbReference>
<comment type="caution">
    <text evidence="2">The sequence shown here is derived from an EMBL/GenBank/DDBJ whole genome shotgun (WGS) entry which is preliminary data.</text>
</comment>
<protein>
    <submittedName>
        <fullName evidence="2">Macro domain protein</fullName>
    </submittedName>
</protein>
<evidence type="ECO:0000313" key="2">
    <source>
        <dbReference type="EMBL" id="EKY20588.1"/>
    </source>
</evidence>
<name>A0ABN0ILW8_9FIRM</name>
<dbReference type="Gene3D" id="3.40.220.10">
    <property type="entry name" value="Leucine Aminopeptidase, subunit E, domain 1"/>
    <property type="match status" value="2"/>
</dbReference>
<gene>
    <name evidence="2" type="ORF">HMPREF0870_00671</name>
</gene>
<sequence>MTQQKRLRYLVEGLVAEYKEKHNEHIEIPVIEEEQFTLFRSLCNIRPAGGMPLEWMKIEAEYLNILAHEKGIVTINDMEERETQIYLWQGDITRLSVDAIVNAANNQLLGCFAPNHKCIDNAINLHSIAFCCISTGEFRFPNEEAAQIAIDTVRTYLKETNSKIQVVFNVFKDIDYDIYNKLLG</sequence>
<feature type="domain" description="Macro" evidence="1">
    <location>
        <begin position="1"/>
        <end position="184"/>
    </location>
</feature>
<dbReference type="InterPro" id="IPR002589">
    <property type="entry name" value="Macro_dom"/>
</dbReference>
<dbReference type="PANTHER" id="PTHR11106:SF27">
    <property type="entry name" value="MACRO DOMAIN-CONTAINING PROTEIN"/>
    <property type="match status" value="1"/>
</dbReference>
<dbReference type="Pfam" id="PF01661">
    <property type="entry name" value="Macro"/>
    <property type="match status" value="1"/>
</dbReference>
<dbReference type="Proteomes" id="UP000010412">
    <property type="component" value="Unassembled WGS sequence"/>
</dbReference>
<reference evidence="2 3" key="1">
    <citation type="submission" date="2012-05" db="EMBL/GenBank/DDBJ databases">
        <authorList>
            <person name="Weinstock G."/>
            <person name="Sodergren E."/>
            <person name="Lobos E.A."/>
            <person name="Fulton L."/>
            <person name="Fulton R."/>
            <person name="Courtney L."/>
            <person name="Fronick C."/>
            <person name="O'Laughlin M."/>
            <person name="Godfrey J."/>
            <person name="Wilson R.M."/>
            <person name="Miner T."/>
            <person name="Farmer C."/>
            <person name="Delehaunty K."/>
            <person name="Cordes M."/>
            <person name="Minx P."/>
            <person name="Tomlinson C."/>
            <person name="Chen J."/>
            <person name="Wollam A."/>
            <person name="Pepin K.H."/>
            <person name="Bhonagiri V."/>
            <person name="Zhang X."/>
            <person name="Suruliraj S."/>
            <person name="Warren W."/>
            <person name="Mitreva M."/>
            <person name="Mardis E.R."/>
            <person name="Wilson R.K."/>
        </authorList>
    </citation>
    <scope>NUCLEOTIDE SEQUENCE [LARGE SCALE GENOMIC DNA]</scope>
    <source>
        <strain evidence="2 3">KON</strain>
    </source>
</reference>
<dbReference type="InterPro" id="IPR043472">
    <property type="entry name" value="Macro_dom-like"/>
</dbReference>
<dbReference type="PANTHER" id="PTHR11106">
    <property type="entry name" value="GANGLIOSIDE INDUCED DIFFERENTIATION ASSOCIATED PROTEIN 2-RELATED"/>
    <property type="match status" value="1"/>
</dbReference>
<accession>A0ABN0ILW8</accession>